<reference evidence="1" key="1">
    <citation type="submission" date="2009-12" db="EMBL/GenBank/DDBJ databases">
        <title>The Genome Sequence of Anolis carolinensis (Green Anole Lizard).</title>
        <authorList>
            <consortium name="The Genome Sequencing Platform"/>
            <person name="Di Palma F."/>
            <person name="Alfoldi J."/>
            <person name="Heiman D."/>
            <person name="Young S."/>
            <person name="Grabherr M."/>
            <person name="Johnson J."/>
            <person name="Lander E.S."/>
            <person name="Lindblad-Toh K."/>
        </authorList>
    </citation>
    <scope>NUCLEOTIDE SEQUENCE [LARGE SCALE GENOMIC DNA]</scope>
    <source>
        <strain evidence="1">JBL SC #1</strain>
    </source>
</reference>
<keyword evidence="2" id="KW-1185">Reference proteome</keyword>
<organism evidence="1 2">
    <name type="scientific">Anolis carolinensis</name>
    <name type="common">Green anole</name>
    <name type="synonym">American chameleon</name>
    <dbReference type="NCBI Taxonomy" id="28377"/>
    <lineage>
        <taxon>Eukaryota</taxon>
        <taxon>Metazoa</taxon>
        <taxon>Chordata</taxon>
        <taxon>Craniata</taxon>
        <taxon>Vertebrata</taxon>
        <taxon>Euteleostomi</taxon>
        <taxon>Lepidosauria</taxon>
        <taxon>Squamata</taxon>
        <taxon>Bifurcata</taxon>
        <taxon>Unidentata</taxon>
        <taxon>Episquamata</taxon>
        <taxon>Toxicofera</taxon>
        <taxon>Iguania</taxon>
        <taxon>Dactyloidae</taxon>
        <taxon>Anolis</taxon>
    </lineage>
</organism>
<dbReference type="PANTHER" id="PTHR13318:SF247">
    <property type="entry name" value="GH16156P"/>
    <property type="match status" value="1"/>
</dbReference>
<dbReference type="Bgee" id="ENSACAG00000031901">
    <property type="expression patterns" value="Expressed in dewlap and 1 other cell type or tissue"/>
</dbReference>
<dbReference type="SUPFAM" id="SSF52047">
    <property type="entry name" value="RNI-like"/>
    <property type="match status" value="1"/>
</dbReference>
<dbReference type="PANTHER" id="PTHR13318">
    <property type="entry name" value="PARTNER OF PAIRED, ISOFORM B-RELATED"/>
    <property type="match status" value="1"/>
</dbReference>
<proteinExistence type="predicted"/>
<dbReference type="Gene3D" id="3.80.10.10">
    <property type="entry name" value="Ribonuclease Inhibitor"/>
    <property type="match status" value="1"/>
</dbReference>
<reference evidence="1" key="2">
    <citation type="submission" date="2025-08" db="UniProtKB">
        <authorList>
            <consortium name="Ensembl"/>
        </authorList>
    </citation>
    <scope>IDENTIFICATION</scope>
</reference>
<evidence type="ECO:0000313" key="1">
    <source>
        <dbReference type="Ensembl" id="ENSACAP00000037334.1"/>
    </source>
</evidence>
<accession>A0A803TQ44</accession>
<evidence type="ECO:0000313" key="2">
    <source>
        <dbReference type="Proteomes" id="UP000001646"/>
    </source>
</evidence>
<name>A0A803TQ44_ANOCA</name>
<dbReference type="Ensembl" id="ENSACAT00000035651.2">
    <property type="protein sequence ID" value="ENSACAP00000037334.1"/>
    <property type="gene ID" value="ENSACAG00000031901.2"/>
</dbReference>
<dbReference type="SMART" id="SM00367">
    <property type="entry name" value="LRR_CC"/>
    <property type="match status" value="3"/>
</dbReference>
<protein>
    <submittedName>
        <fullName evidence="1">Uncharacterized protein</fullName>
    </submittedName>
</protein>
<reference evidence="1" key="3">
    <citation type="submission" date="2025-09" db="UniProtKB">
        <authorList>
            <consortium name="Ensembl"/>
        </authorList>
    </citation>
    <scope>IDENTIFICATION</scope>
</reference>
<dbReference type="GeneTree" id="ENSGT01030000235337"/>
<dbReference type="InterPro" id="IPR006553">
    <property type="entry name" value="Leu-rich_rpt_Cys-con_subtyp"/>
</dbReference>
<dbReference type="Proteomes" id="UP000001646">
    <property type="component" value="Unplaced"/>
</dbReference>
<dbReference type="InterPro" id="IPR032675">
    <property type="entry name" value="LRR_dom_sf"/>
</dbReference>
<dbReference type="AlphaFoldDB" id="A0A803TQ44"/>
<sequence>MVWTGPAVHHHDAWQALLTFLTMWSGNTERKTMPLRRIIPTLENLRLDNVSENMKRLWVKVYSMEAKLARNRDHDTITGPFSMLAGSLLQELLEIMRERKFLTPSILHILLLPQLKSLNLNYCSSYVGNTLAHTITVRCKNLSSLALRYCYRIHADALIELVKALPCLTKLNLSSTQCNTQVLSTIRTFCLKIEGLDIDKCRKLSSESLLHLVYDPVAGSYGCQSLQRLRAEGLTPTTDFQSSLLLLVFVLLALPKLKYFFHDLVPQAICLIYDQEFHGARMPAGFPSLEEVARYRTSTHPNEESGRFTLPLRKINFIPLSLLPKIGAVCPHLLEISMILRDIWNLDQHVLPWHGLTHLSLGTDQRMDLKELLPVTANIGTQLKFLKLNGFIFKDEFTLHTLLSHCPNLLTCVLFLPSPESNGHQSQPQNEARARNLCLPPLQFPELVNFCLESHEFVTPLPSLYKLVLGNILESVFKYSPCLEILHLFCLPCSLDEAFQKALKPPSTALQCLQELELARAQISIRTIDLLIFSENQLRLLSLEKCFHISRVDYNELLRRVRKENLEVIIMRE</sequence>
<gene>
    <name evidence="1" type="primary">LOC103281661</name>
</gene>